<organism evidence="2 3">
    <name type="scientific">Nonomuraea antimicrobica</name>
    <dbReference type="NCBI Taxonomy" id="561173"/>
    <lineage>
        <taxon>Bacteria</taxon>
        <taxon>Bacillati</taxon>
        <taxon>Actinomycetota</taxon>
        <taxon>Actinomycetes</taxon>
        <taxon>Streptosporangiales</taxon>
        <taxon>Streptosporangiaceae</taxon>
        <taxon>Nonomuraea</taxon>
    </lineage>
</organism>
<keyword evidence="3" id="KW-1185">Reference proteome</keyword>
<protein>
    <submittedName>
        <fullName evidence="2">Uncharacterized protein</fullName>
    </submittedName>
</protein>
<dbReference type="EMBL" id="BAAAZP010000060">
    <property type="protein sequence ID" value="GAA3664961.1"/>
    <property type="molecule type" value="Genomic_DNA"/>
</dbReference>
<feature type="region of interest" description="Disordered" evidence="1">
    <location>
        <begin position="161"/>
        <end position="189"/>
    </location>
</feature>
<gene>
    <name evidence="2" type="ORF">GCM10022224_031500</name>
</gene>
<reference evidence="3" key="1">
    <citation type="journal article" date="2019" name="Int. J. Syst. Evol. Microbiol.">
        <title>The Global Catalogue of Microorganisms (GCM) 10K type strain sequencing project: providing services to taxonomists for standard genome sequencing and annotation.</title>
        <authorList>
            <consortium name="The Broad Institute Genomics Platform"/>
            <consortium name="The Broad Institute Genome Sequencing Center for Infectious Disease"/>
            <person name="Wu L."/>
            <person name="Ma J."/>
        </authorList>
    </citation>
    <scope>NUCLEOTIDE SEQUENCE [LARGE SCALE GENOMIC DNA]</scope>
    <source>
        <strain evidence="3">JCM 16904</strain>
    </source>
</reference>
<proteinExistence type="predicted"/>
<dbReference type="RefSeq" id="WP_344877553.1">
    <property type="nucleotide sequence ID" value="NZ_BAAAZP010000060.1"/>
</dbReference>
<evidence type="ECO:0000313" key="3">
    <source>
        <dbReference type="Proteomes" id="UP001500902"/>
    </source>
</evidence>
<feature type="region of interest" description="Disordered" evidence="1">
    <location>
        <begin position="121"/>
        <end position="144"/>
    </location>
</feature>
<name>A0ABP7BM46_9ACTN</name>
<evidence type="ECO:0000256" key="1">
    <source>
        <dbReference type="SAM" id="MobiDB-lite"/>
    </source>
</evidence>
<accession>A0ABP7BM46</accession>
<comment type="caution">
    <text evidence="2">The sequence shown here is derived from an EMBL/GenBank/DDBJ whole genome shotgun (WGS) entry which is preliminary data.</text>
</comment>
<evidence type="ECO:0000313" key="2">
    <source>
        <dbReference type="EMBL" id="GAA3664961.1"/>
    </source>
</evidence>
<sequence length="233" mass="24479">MGTTCRPGHRGPFRRALRLPSWNTFLALASHLAARAGWTGRDRAVSWVLTRHPSAVLSARGLIASRLSHWGLNEHADTAALLAAELVGDAVRRGAGTVRLTIGLEDGLLRGEVEGGKIDHKAVHRAGRGGGPGRGADRGIDGDLGSGFDHGFDHGLGSDFDGDFDSDLDSGPGRGEARESGRRTQARPCPPPCPPLLESLACCWGVAGQVTWFELPTGGHAGVHRERTRGAAG</sequence>
<dbReference type="Proteomes" id="UP001500902">
    <property type="component" value="Unassembled WGS sequence"/>
</dbReference>